<gene>
    <name evidence="2" type="ORF">C2845_PM11G27400</name>
</gene>
<reference evidence="3" key="1">
    <citation type="journal article" date="2019" name="Nat. Commun.">
        <title>The genome of broomcorn millet.</title>
        <authorList>
            <person name="Zou C."/>
            <person name="Miki D."/>
            <person name="Li D."/>
            <person name="Tang Q."/>
            <person name="Xiao L."/>
            <person name="Rajput S."/>
            <person name="Deng P."/>
            <person name="Jia W."/>
            <person name="Huang R."/>
            <person name="Zhang M."/>
            <person name="Sun Y."/>
            <person name="Hu J."/>
            <person name="Fu X."/>
            <person name="Schnable P.S."/>
            <person name="Li F."/>
            <person name="Zhang H."/>
            <person name="Feng B."/>
            <person name="Zhu X."/>
            <person name="Liu R."/>
            <person name="Schnable J.C."/>
            <person name="Zhu J.-K."/>
            <person name="Zhang H."/>
        </authorList>
    </citation>
    <scope>NUCLEOTIDE SEQUENCE [LARGE SCALE GENOMIC DNA]</scope>
</reference>
<dbReference type="Proteomes" id="UP000275267">
    <property type="component" value="Unassembled WGS sequence"/>
</dbReference>
<evidence type="ECO:0000256" key="1">
    <source>
        <dbReference type="SAM" id="MobiDB-lite"/>
    </source>
</evidence>
<proteinExistence type="predicted"/>
<evidence type="ECO:0000313" key="3">
    <source>
        <dbReference type="Proteomes" id="UP000275267"/>
    </source>
</evidence>
<keyword evidence="3" id="KW-1185">Reference proteome</keyword>
<evidence type="ECO:0000313" key="2">
    <source>
        <dbReference type="EMBL" id="RLN09381.1"/>
    </source>
</evidence>
<dbReference type="AlphaFoldDB" id="A0A3L6RUD0"/>
<comment type="caution">
    <text evidence="2">The sequence shown here is derived from an EMBL/GenBank/DDBJ whole genome shotgun (WGS) entry which is preliminary data.</text>
</comment>
<dbReference type="EMBL" id="PQIB02000007">
    <property type="protein sequence ID" value="RLN09381.1"/>
    <property type="molecule type" value="Genomic_DNA"/>
</dbReference>
<feature type="region of interest" description="Disordered" evidence="1">
    <location>
        <begin position="33"/>
        <end position="70"/>
    </location>
</feature>
<protein>
    <submittedName>
        <fullName evidence="2">Uncharacterized protein</fullName>
    </submittedName>
</protein>
<feature type="compositionally biased region" description="Basic residues" evidence="1">
    <location>
        <begin position="52"/>
        <end position="62"/>
    </location>
</feature>
<accession>A0A3L6RUD0</accession>
<name>A0A3L6RUD0_PANMI</name>
<organism evidence="2 3">
    <name type="scientific">Panicum miliaceum</name>
    <name type="common">Proso millet</name>
    <name type="synonym">Broomcorn millet</name>
    <dbReference type="NCBI Taxonomy" id="4540"/>
    <lineage>
        <taxon>Eukaryota</taxon>
        <taxon>Viridiplantae</taxon>
        <taxon>Streptophyta</taxon>
        <taxon>Embryophyta</taxon>
        <taxon>Tracheophyta</taxon>
        <taxon>Spermatophyta</taxon>
        <taxon>Magnoliopsida</taxon>
        <taxon>Liliopsida</taxon>
        <taxon>Poales</taxon>
        <taxon>Poaceae</taxon>
        <taxon>PACMAD clade</taxon>
        <taxon>Panicoideae</taxon>
        <taxon>Panicodae</taxon>
        <taxon>Paniceae</taxon>
        <taxon>Panicinae</taxon>
        <taxon>Panicum</taxon>
        <taxon>Panicum sect. Panicum</taxon>
    </lineage>
</organism>
<sequence length="105" mass="11639">MPIPPPLLVVFGGDDYFGLKICDISLSRGYGPTRWTNEQLPRPRPLSEGRGRAHSAQRRRPWHRELSRHPSPLLGSVAVGCLTHAERHRRCACARKLNSAPAGPA</sequence>